<feature type="region of interest" description="Disordered" evidence="1">
    <location>
        <begin position="342"/>
        <end position="363"/>
    </location>
</feature>
<dbReference type="OrthoDB" id="785851at2759"/>
<dbReference type="OMA" id="SICHHIR"/>
<feature type="domain" description="GIL1/IRKI C-terminal" evidence="2">
    <location>
        <begin position="739"/>
        <end position="788"/>
    </location>
</feature>
<reference evidence="3 5" key="2">
    <citation type="journal article" date="2018" name="Plant J.">
        <title>The Physcomitrella patens chromosome-scale assembly reveals moss genome structure and evolution.</title>
        <authorList>
            <person name="Lang D."/>
            <person name="Ullrich K.K."/>
            <person name="Murat F."/>
            <person name="Fuchs J."/>
            <person name="Jenkins J."/>
            <person name="Haas F.B."/>
            <person name="Piednoel M."/>
            <person name="Gundlach H."/>
            <person name="Van Bel M."/>
            <person name="Meyberg R."/>
            <person name="Vives C."/>
            <person name="Morata J."/>
            <person name="Symeonidi A."/>
            <person name="Hiss M."/>
            <person name="Muchero W."/>
            <person name="Kamisugi Y."/>
            <person name="Saleh O."/>
            <person name="Blanc G."/>
            <person name="Decker E.L."/>
            <person name="van Gessel N."/>
            <person name="Grimwood J."/>
            <person name="Hayes R.D."/>
            <person name="Graham S.W."/>
            <person name="Gunter L.E."/>
            <person name="McDaniel S.F."/>
            <person name="Hoernstein S.N.W."/>
            <person name="Larsson A."/>
            <person name="Li F.W."/>
            <person name="Perroud P.F."/>
            <person name="Phillips J."/>
            <person name="Ranjan P."/>
            <person name="Rokshar D.S."/>
            <person name="Rothfels C.J."/>
            <person name="Schneider L."/>
            <person name="Shu S."/>
            <person name="Stevenson D.W."/>
            <person name="Thummler F."/>
            <person name="Tillich M."/>
            <person name="Villarreal Aguilar J.C."/>
            <person name="Widiez T."/>
            <person name="Wong G.K."/>
            <person name="Wymore A."/>
            <person name="Zhang Y."/>
            <person name="Zimmer A.D."/>
            <person name="Quatrano R.S."/>
            <person name="Mayer K.F.X."/>
            <person name="Goodstein D."/>
            <person name="Casacuberta J.M."/>
            <person name="Vandepoele K."/>
            <person name="Reski R."/>
            <person name="Cuming A.C."/>
            <person name="Tuskan G.A."/>
            <person name="Maumus F."/>
            <person name="Salse J."/>
            <person name="Schmutz J."/>
            <person name="Rensing S.A."/>
        </authorList>
    </citation>
    <scope>NUCLEOTIDE SEQUENCE [LARGE SCALE GENOMIC DNA]</scope>
    <source>
        <strain evidence="4 5">cv. Gransden 2004</strain>
    </source>
</reference>
<protein>
    <recommendedName>
        <fullName evidence="2">GIL1/IRKI C-terminal domain-containing protein</fullName>
    </recommendedName>
</protein>
<feature type="region of interest" description="Disordered" evidence="1">
    <location>
        <begin position="44"/>
        <end position="70"/>
    </location>
</feature>
<proteinExistence type="predicted"/>
<keyword evidence="5" id="KW-1185">Reference proteome</keyword>
<feature type="region of interest" description="Disordered" evidence="1">
    <location>
        <begin position="223"/>
        <end position="320"/>
    </location>
</feature>
<reference evidence="3 5" key="1">
    <citation type="journal article" date="2008" name="Science">
        <title>The Physcomitrella genome reveals evolutionary insights into the conquest of land by plants.</title>
        <authorList>
            <person name="Rensing S."/>
            <person name="Lang D."/>
            <person name="Zimmer A."/>
            <person name="Terry A."/>
            <person name="Salamov A."/>
            <person name="Shapiro H."/>
            <person name="Nishiyama T."/>
            <person name="Perroud P.-F."/>
            <person name="Lindquist E."/>
            <person name="Kamisugi Y."/>
            <person name="Tanahashi T."/>
            <person name="Sakakibara K."/>
            <person name="Fujita T."/>
            <person name="Oishi K."/>
            <person name="Shin-I T."/>
            <person name="Kuroki Y."/>
            <person name="Toyoda A."/>
            <person name="Suzuki Y."/>
            <person name="Hashimoto A."/>
            <person name="Yamaguchi K."/>
            <person name="Sugano A."/>
            <person name="Kohara Y."/>
            <person name="Fujiyama A."/>
            <person name="Anterola A."/>
            <person name="Aoki S."/>
            <person name="Ashton N."/>
            <person name="Barbazuk W.B."/>
            <person name="Barker E."/>
            <person name="Bennetzen J."/>
            <person name="Bezanilla M."/>
            <person name="Blankenship R."/>
            <person name="Cho S.H."/>
            <person name="Dutcher S."/>
            <person name="Estelle M."/>
            <person name="Fawcett J.A."/>
            <person name="Gundlach H."/>
            <person name="Hanada K."/>
            <person name="Heyl A."/>
            <person name="Hicks K.A."/>
            <person name="Hugh J."/>
            <person name="Lohr M."/>
            <person name="Mayer K."/>
            <person name="Melkozernov A."/>
            <person name="Murata T."/>
            <person name="Nelson D."/>
            <person name="Pils B."/>
            <person name="Prigge M."/>
            <person name="Reiss B."/>
            <person name="Renner T."/>
            <person name="Rombauts S."/>
            <person name="Rushton P."/>
            <person name="Sanderfoot A."/>
            <person name="Schween G."/>
            <person name="Shiu S.-H."/>
            <person name="Stueber K."/>
            <person name="Theodoulou F.L."/>
            <person name="Tu H."/>
            <person name="Van de Peer Y."/>
            <person name="Verrier P.J."/>
            <person name="Waters E."/>
            <person name="Wood A."/>
            <person name="Yang L."/>
            <person name="Cove D."/>
            <person name="Cuming A."/>
            <person name="Hasebe M."/>
            <person name="Lucas S."/>
            <person name="Mishler D.B."/>
            <person name="Reski R."/>
            <person name="Grigoriev I."/>
            <person name="Quatrano R.S."/>
            <person name="Boore J.L."/>
        </authorList>
    </citation>
    <scope>NUCLEOTIDE SEQUENCE [LARGE SCALE GENOMIC DNA]</scope>
    <source>
        <strain evidence="4 5">cv. Gransden 2004</strain>
    </source>
</reference>
<accession>A0A2K1L080</accession>
<dbReference type="AlphaFoldDB" id="A0A2K1L080"/>
<name>A0A2K1L080_PHYPA</name>
<gene>
    <name evidence="4" type="primary">LOC112277738</name>
    <name evidence="3" type="ORF">PHYPA_002223</name>
</gene>
<dbReference type="FunCoup" id="A0A2K1L080">
    <property type="interactions" value="790"/>
</dbReference>
<dbReference type="Gramene" id="Pp3c2_4740V3.1">
    <property type="protein sequence ID" value="Pp3c2_4740V3.1"/>
    <property type="gene ID" value="Pp3c2_4740"/>
</dbReference>
<dbReference type="PaxDb" id="3218-PP1S7_259V6.1"/>
<evidence type="ECO:0000313" key="4">
    <source>
        <dbReference type="EnsemblPlants" id="Pp3c2_4740V3.1"/>
    </source>
</evidence>
<dbReference type="Pfam" id="PF24994">
    <property type="entry name" value="GIL1_IRKI_C"/>
    <property type="match status" value="1"/>
</dbReference>
<dbReference type="InterPro" id="IPR056813">
    <property type="entry name" value="GIL1_IRKI_C"/>
</dbReference>
<evidence type="ECO:0000256" key="1">
    <source>
        <dbReference type="SAM" id="MobiDB-lite"/>
    </source>
</evidence>
<dbReference type="PANTHER" id="PTHR31029">
    <property type="entry name" value="CYCLIN-DEPENDENT KINASE-LIKE PROTEIN"/>
    <property type="match status" value="1"/>
</dbReference>
<reference evidence="4" key="3">
    <citation type="submission" date="2020-12" db="UniProtKB">
        <authorList>
            <consortium name="EnsemblPlants"/>
        </authorList>
    </citation>
    <scope>IDENTIFICATION</scope>
</reference>
<evidence type="ECO:0000259" key="2">
    <source>
        <dbReference type="Pfam" id="PF24994"/>
    </source>
</evidence>
<dbReference type="EnsemblPlants" id="Pp3c2_4740V3.1">
    <property type="protein sequence ID" value="Pp3c2_4740V3.1"/>
    <property type="gene ID" value="Pp3c2_4740"/>
</dbReference>
<feature type="compositionally biased region" description="Polar residues" evidence="1">
    <location>
        <begin position="297"/>
        <end position="306"/>
    </location>
</feature>
<dbReference type="Proteomes" id="UP000006727">
    <property type="component" value="Chromosome 2"/>
</dbReference>
<dbReference type="InterPro" id="IPR042316">
    <property type="entry name" value="IRKI-like"/>
</dbReference>
<dbReference type="PANTHER" id="PTHR31029:SF4">
    <property type="entry name" value="CYCLIN-DEPENDENT KINASE-LIKE PROTEIN"/>
    <property type="match status" value="1"/>
</dbReference>
<evidence type="ECO:0000313" key="5">
    <source>
        <dbReference type="Proteomes" id="UP000006727"/>
    </source>
</evidence>
<organism evidence="3">
    <name type="scientific">Physcomitrium patens</name>
    <name type="common">Spreading-leaved earth moss</name>
    <name type="synonym">Physcomitrella patens</name>
    <dbReference type="NCBI Taxonomy" id="3218"/>
    <lineage>
        <taxon>Eukaryota</taxon>
        <taxon>Viridiplantae</taxon>
        <taxon>Streptophyta</taxon>
        <taxon>Embryophyta</taxon>
        <taxon>Bryophyta</taxon>
        <taxon>Bryophytina</taxon>
        <taxon>Bryopsida</taxon>
        <taxon>Funariidae</taxon>
        <taxon>Funariales</taxon>
        <taxon>Funariaceae</taxon>
        <taxon>Physcomitrium</taxon>
    </lineage>
</organism>
<dbReference type="GeneID" id="112277738"/>
<evidence type="ECO:0000313" key="3">
    <source>
        <dbReference type="EMBL" id="PNR59432.1"/>
    </source>
</evidence>
<dbReference type="KEGG" id="ppp:112277738"/>
<feature type="compositionally biased region" description="Polar residues" evidence="1">
    <location>
        <begin position="252"/>
        <end position="288"/>
    </location>
</feature>
<dbReference type="EMBL" id="ABEU02000002">
    <property type="protein sequence ID" value="PNR59432.1"/>
    <property type="molecule type" value="Genomic_DNA"/>
</dbReference>
<sequence>MGIQKAGSLLGVNGDNMIDDASLESRAHARRIMAPQREYPIFTPGFREPAARTGSSEQGRTSFQDSDGQSVWKEIHTDTIGHSSRSLSFETGHILSPSMSAASLEHTSYPKPISRNNSPHLCGGTQYMEPPAAVMSPGMGGMQRPSGGVAMNSGSATYYPSVPNTPGQRNYNIPGPRRASPAMPAMTAIPHSPQNINIVSPHLRPLEKSPKLTQIHIASPRVTENGGLTPVVNQLTSLSPEHPRSTFDVDPNDSQLSSSNMLPPASVTRSPHQHTLSNSAQVPLTSTAKLKKMLKSRNLSDQSPRPSVSKDRSPGRTWRKSFRAVSPALRSVRADERGITRDVNNSLHGSKGRANAAANAGPVPSWRGCGDGGQAMVAPVHEIEISEELSGELEMRSDMAPRLGGKKAGQKVGSYNIFNFLSWGKKKTSCTAPAMRLTDSFDKSDEGSVIADTDSIKVLDYTIKTLRYKLDQSNQKCVTAVEEVRALQSAVEVYDEKCRLLTQRCQELELQLSARRSGLWDSEPDSDNPTYIVGWRDSSSNVPEAGPQRRFSSMELTPEQFLKIFEDSKNSIRKLASSICHHIRESGESATQVITSLLEQHKVGRLISRMPRNVIILYFESFLNQVMFESFENVSFEPNGASSVFDPDVLKQTCYQSYQNLKNQEWATIEKSLGRPGALVVNTNFHRFFVVRMELILSQLGKLAENEISLNLMAAFFNAVKAVWLVHHLAFAFDQPVSIFRVSPSSEFDARFMEQVTTLDEDSVRSKVSIMVNPGFIVNRQVIKCQVYCSSKYQ</sequence>
<dbReference type="Gramene" id="Pp3c2_4740V3.2">
    <property type="protein sequence ID" value="Pp3c2_4740V3.2"/>
    <property type="gene ID" value="Pp3c2_4740"/>
</dbReference>
<dbReference type="EnsemblPlants" id="Pp3c2_4740V3.2">
    <property type="protein sequence ID" value="Pp3c2_4740V3.2"/>
    <property type="gene ID" value="Pp3c2_4740"/>
</dbReference>
<dbReference type="RefSeq" id="XP_024366190.1">
    <property type="nucleotide sequence ID" value="XM_024510422.2"/>
</dbReference>
<feature type="compositionally biased region" description="Polar residues" evidence="1">
    <location>
        <begin position="53"/>
        <end position="69"/>
    </location>
</feature>